<feature type="compositionally biased region" description="Basic and acidic residues" evidence="5">
    <location>
        <begin position="142"/>
        <end position="162"/>
    </location>
</feature>
<dbReference type="EMBL" id="HBGY01003245">
    <property type="protein sequence ID" value="CAD9559375.1"/>
    <property type="molecule type" value="Transcribed_RNA"/>
</dbReference>
<dbReference type="SMART" id="SM00584">
    <property type="entry name" value="TLDc"/>
    <property type="match status" value="1"/>
</dbReference>
<feature type="region of interest" description="Disordered" evidence="5">
    <location>
        <begin position="373"/>
        <end position="436"/>
    </location>
</feature>
<evidence type="ECO:0000256" key="4">
    <source>
        <dbReference type="ARBA" id="ARBA00040604"/>
    </source>
</evidence>
<comment type="subcellular location">
    <subcellularLocation>
        <location evidence="1">Mitochondrion</location>
    </subcellularLocation>
</comment>
<feature type="region of interest" description="Disordered" evidence="5">
    <location>
        <begin position="226"/>
        <end position="360"/>
    </location>
</feature>
<feature type="compositionally biased region" description="Acidic residues" evidence="5">
    <location>
        <begin position="118"/>
        <end position="134"/>
    </location>
</feature>
<dbReference type="AlphaFoldDB" id="A0A7S2NUQ3"/>
<feature type="compositionally biased region" description="Low complexity" evidence="5">
    <location>
        <begin position="168"/>
        <end position="189"/>
    </location>
</feature>
<feature type="compositionally biased region" description="Basic and acidic residues" evidence="5">
    <location>
        <begin position="236"/>
        <end position="248"/>
    </location>
</feature>
<comment type="similarity">
    <text evidence="2">Belongs to the OXR1 family.</text>
</comment>
<feature type="compositionally biased region" description="Acidic residues" evidence="5">
    <location>
        <begin position="327"/>
        <end position="350"/>
    </location>
</feature>
<protein>
    <recommendedName>
        <fullName evidence="4">Oxidation resistance protein 1</fullName>
    </recommendedName>
</protein>
<proteinExistence type="inferred from homology"/>
<feature type="compositionally biased region" description="Low complexity" evidence="5">
    <location>
        <begin position="400"/>
        <end position="419"/>
    </location>
</feature>
<dbReference type="Pfam" id="PF07534">
    <property type="entry name" value="TLD"/>
    <property type="match status" value="1"/>
</dbReference>
<dbReference type="InterPro" id="IPR006571">
    <property type="entry name" value="TLDc_dom"/>
</dbReference>
<evidence type="ECO:0000259" key="6">
    <source>
        <dbReference type="PROSITE" id="PS51886"/>
    </source>
</evidence>
<dbReference type="PANTHER" id="PTHR23354:SF62">
    <property type="entry name" value="MUSTARD, ISOFORM V"/>
    <property type="match status" value="1"/>
</dbReference>
<feature type="compositionally biased region" description="Basic and acidic residues" evidence="5">
    <location>
        <begin position="199"/>
        <end position="208"/>
    </location>
</feature>
<evidence type="ECO:0000256" key="3">
    <source>
        <dbReference type="ARBA" id="ARBA00023128"/>
    </source>
</evidence>
<feature type="domain" description="TLDc" evidence="6">
    <location>
        <begin position="649"/>
        <end position="819"/>
    </location>
</feature>
<evidence type="ECO:0000313" key="7">
    <source>
        <dbReference type="EMBL" id="CAD9559375.1"/>
    </source>
</evidence>
<dbReference type="PANTHER" id="PTHR23354">
    <property type="entry name" value="NUCLEOLAR PROTEIN 7/ESTROGEN RECEPTOR COACTIVATOR-RELATED"/>
    <property type="match status" value="1"/>
</dbReference>
<feature type="compositionally biased region" description="Polar residues" evidence="5">
    <location>
        <begin position="310"/>
        <end position="320"/>
    </location>
</feature>
<feature type="compositionally biased region" description="Polar residues" evidence="5">
    <location>
        <begin position="64"/>
        <end position="73"/>
    </location>
</feature>
<organism evidence="7">
    <name type="scientific">Leptocylindrus danicus</name>
    <dbReference type="NCBI Taxonomy" id="163516"/>
    <lineage>
        <taxon>Eukaryota</taxon>
        <taxon>Sar</taxon>
        <taxon>Stramenopiles</taxon>
        <taxon>Ochrophyta</taxon>
        <taxon>Bacillariophyta</taxon>
        <taxon>Coscinodiscophyceae</taxon>
        <taxon>Chaetocerotophycidae</taxon>
        <taxon>Leptocylindrales</taxon>
        <taxon>Leptocylindraceae</taxon>
        <taxon>Leptocylindrus</taxon>
    </lineage>
</organism>
<evidence type="ECO:0000256" key="2">
    <source>
        <dbReference type="ARBA" id="ARBA00009540"/>
    </source>
</evidence>
<feature type="compositionally biased region" description="Basic and acidic residues" evidence="5">
    <location>
        <begin position="351"/>
        <end position="360"/>
    </location>
</feature>
<sequence length="823" mass="91128">MATTTTSVMDMNALFTRPELVDAFMDGFNEHEHYWHSSSSSSLEQSPRLTTDVLNILDALPSVQTQAQAQAQKSIGEEEEEEEEDDAMALLAASKARMAEIAQDQAKQEELQQKDNPVDETIEAYDDDDEDVADPQDGTNEDTEKNATEDDEEVHTSLKNDVRTTSPNDTNANTNTKPNTNDKPASAPSEPEPEVVPVETKEEKRARESIQLAEEAALLLAASKARLATPTALVDTKSKEVVTEIKPLEDDEEIESVHDDDDDDDDDDDSNEDSTVASDEDNKNMNQDHLQNEANIGEGEEGIELPISENDGTSNQALNSNDKHDNDEEDDNFEDEDDEEDDDDASELNEEEMRASEEARAYAAAMLTVADVSEKHNSRRVSYGQLPSQQSDDPTKKRSSSNGSSTSNGQQQSSFTSNTPPRPKKEERKSSGLMGLIGLEAPAPVKEESEDEDDAIASGATYIDKKYMANMEHLPPHLINALLHEEAMLAAEKAALEGKDRHVFNISEAAELSAEVQETKLKHLRDKAERSNNSNKSLGIVANIRRWFKEQREALKIAALEQEKQRQRQIVNDRLGGDQVRLKWRESSESIGSVSNSNRDNVNNVVAPSNISTDLATVSPGSPSNASVPEINIVREKIPEGNSDFIPYILTRTQMQSIAASGLPTSVKWCRWKRCYSLARDGDSFDTMLRLVKSHEKTLLVIRSTTGAIFGGYADSTWQSPLQAGNTFYGTGQAMLYRIMDDNQVKIYKWSGMNRYIQLCDTTDKRIAMGGGGTGGNFGLCVEEDFSRGSTGRCQTFENEPLCEGGEFDVLDFEVYGFLSYKF</sequence>
<reference evidence="7" key="1">
    <citation type="submission" date="2021-01" db="EMBL/GenBank/DDBJ databases">
        <authorList>
            <person name="Corre E."/>
            <person name="Pelletier E."/>
            <person name="Niang G."/>
            <person name="Scheremetjew M."/>
            <person name="Finn R."/>
            <person name="Kale V."/>
            <person name="Holt S."/>
            <person name="Cochrane G."/>
            <person name="Meng A."/>
            <person name="Brown T."/>
            <person name="Cohen L."/>
        </authorList>
    </citation>
    <scope>NUCLEOTIDE SEQUENCE</scope>
    <source>
        <strain evidence="7">B650</strain>
    </source>
</reference>
<feature type="region of interest" description="Disordered" evidence="5">
    <location>
        <begin position="64"/>
        <end position="208"/>
    </location>
</feature>
<name>A0A7S2NUQ3_9STRA</name>
<evidence type="ECO:0000256" key="5">
    <source>
        <dbReference type="SAM" id="MobiDB-lite"/>
    </source>
</evidence>
<evidence type="ECO:0000256" key="1">
    <source>
        <dbReference type="ARBA" id="ARBA00004173"/>
    </source>
</evidence>
<feature type="compositionally biased region" description="Acidic residues" evidence="5">
    <location>
        <begin position="77"/>
        <end position="87"/>
    </location>
</feature>
<gene>
    <name evidence="7" type="ORF">LDAN0321_LOCUS2039</name>
</gene>
<keyword evidence="3" id="KW-0496">Mitochondrion</keyword>
<feature type="compositionally biased region" description="Polar residues" evidence="5">
    <location>
        <begin position="284"/>
        <end position="294"/>
    </location>
</feature>
<dbReference type="PROSITE" id="PS51886">
    <property type="entry name" value="TLDC"/>
    <property type="match status" value="1"/>
</dbReference>
<feature type="compositionally biased region" description="Acidic residues" evidence="5">
    <location>
        <begin position="249"/>
        <end position="272"/>
    </location>
</feature>
<accession>A0A7S2NUQ3</accession>
<dbReference type="GO" id="GO:0005739">
    <property type="term" value="C:mitochondrion"/>
    <property type="evidence" value="ECO:0007669"/>
    <property type="project" value="UniProtKB-SubCell"/>
</dbReference>
<feature type="compositionally biased region" description="Basic and acidic residues" evidence="5">
    <location>
        <begin position="106"/>
        <end position="117"/>
    </location>
</feature>